<feature type="region of interest" description="Disordered" evidence="1">
    <location>
        <begin position="1"/>
        <end position="28"/>
    </location>
</feature>
<evidence type="ECO:0000256" key="1">
    <source>
        <dbReference type="SAM" id="MobiDB-lite"/>
    </source>
</evidence>
<feature type="non-terminal residue" evidence="2">
    <location>
        <position position="1"/>
    </location>
</feature>
<gene>
    <name evidence="2" type="ORF">BN1723_020247</name>
</gene>
<dbReference type="EMBL" id="CVQI01036416">
    <property type="protein sequence ID" value="CRK47314.1"/>
    <property type="molecule type" value="Genomic_DNA"/>
</dbReference>
<sequence length="28" mass="2870">TLGAPSKLEAGLGRFGQSSHSSTPRQSL</sequence>
<accession>A0A0G4NLM2</accession>
<reference evidence="3" key="1">
    <citation type="submission" date="2015-05" db="EMBL/GenBank/DDBJ databases">
        <authorList>
            <person name="Fogelqvist Johan"/>
        </authorList>
    </citation>
    <scope>NUCLEOTIDE SEQUENCE [LARGE SCALE GENOMIC DNA]</scope>
</reference>
<protein>
    <submittedName>
        <fullName evidence="2">Uncharacterized protein</fullName>
    </submittedName>
</protein>
<evidence type="ECO:0000313" key="2">
    <source>
        <dbReference type="EMBL" id="CRK47314.1"/>
    </source>
</evidence>
<feature type="compositionally biased region" description="Polar residues" evidence="1">
    <location>
        <begin position="16"/>
        <end position="28"/>
    </location>
</feature>
<dbReference type="AlphaFoldDB" id="A0A0G4NLM2"/>
<dbReference type="Proteomes" id="UP000045706">
    <property type="component" value="Unassembled WGS sequence"/>
</dbReference>
<organism evidence="2 3">
    <name type="scientific">Verticillium longisporum</name>
    <name type="common">Verticillium dahliae var. longisporum</name>
    <dbReference type="NCBI Taxonomy" id="100787"/>
    <lineage>
        <taxon>Eukaryota</taxon>
        <taxon>Fungi</taxon>
        <taxon>Dikarya</taxon>
        <taxon>Ascomycota</taxon>
        <taxon>Pezizomycotina</taxon>
        <taxon>Sordariomycetes</taxon>
        <taxon>Hypocreomycetidae</taxon>
        <taxon>Glomerellales</taxon>
        <taxon>Plectosphaerellaceae</taxon>
        <taxon>Verticillium</taxon>
    </lineage>
</organism>
<feature type="non-terminal residue" evidence="2">
    <location>
        <position position="28"/>
    </location>
</feature>
<name>A0A0G4NLM2_VERLO</name>
<evidence type="ECO:0000313" key="3">
    <source>
        <dbReference type="Proteomes" id="UP000045706"/>
    </source>
</evidence>
<proteinExistence type="predicted"/>